<protein>
    <submittedName>
        <fullName evidence="1">Uncharacterized protein</fullName>
    </submittedName>
</protein>
<evidence type="ECO:0000313" key="1">
    <source>
        <dbReference type="EMBL" id="AWG23722.1"/>
    </source>
</evidence>
<keyword evidence="2" id="KW-1185">Reference proteome</keyword>
<organism evidence="1 2">
    <name type="scientific">Flavobacterium faecale</name>
    <dbReference type="NCBI Taxonomy" id="1355330"/>
    <lineage>
        <taxon>Bacteria</taxon>
        <taxon>Pseudomonadati</taxon>
        <taxon>Bacteroidota</taxon>
        <taxon>Flavobacteriia</taxon>
        <taxon>Flavobacteriales</taxon>
        <taxon>Flavobacteriaceae</taxon>
        <taxon>Flavobacterium</taxon>
    </lineage>
</organism>
<dbReference type="Proteomes" id="UP000244527">
    <property type="component" value="Chromosome"/>
</dbReference>
<dbReference type="KEGG" id="ffa:FFWV33_19035"/>
<name>A0A2S1LIW9_9FLAO</name>
<dbReference type="RefSeq" id="WP_108742622.1">
    <property type="nucleotide sequence ID" value="NZ_CP020918.1"/>
</dbReference>
<reference evidence="1 2" key="1">
    <citation type="submission" date="2017-04" db="EMBL/GenBank/DDBJ databases">
        <title>Compelte genome sequence of WV33.</title>
        <authorList>
            <person name="Lee P.C."/>
        </authorList>
    </citation>
    <scope>NUCLEOTIDE SEQUENCE [LARGE SCALE GENOMIC DNA]</scope>
    <source>
        <strain evidence="1 2">WV33</strain>
    </source>
</reference>
<proteinExistence type="predicted"/>
<dbReference type="EMBL" id="CP020918">
    <property type="protein sequence ID" value="AWG23722.1"/>
    <property type="molecule type" value="Genomic_DNA"/>
</dbReference>
<accession>A0A2S1LIW9</accession>
<evidence type="ECO:0000313" key="2">
    <source>
        <dbReference type="Proteomes" id="UP000244527"/>
    </source>
</evidence>
<sequence>MSRMIYDYTKGMLERASLDPIRFSKELRKAANILLPYEIEHLRNWLLYFTSEKPMLKKCLTIVNK</sequence>
<dbReference type="OrthoDB" id="840060at2"/>
<gene>
    <name evidence="1" type="ORF">FFWV33_19035</name>
</gene>
<dbReference type="AlphaFoldDB" id="A0A2S1LIW9"/>